<dbReference type="Gene3D" id="1.25.40.20">
    <property type="entry name" value="Ankyrin repeat-containing domain"/>
    <property type="match status" value="1"/>
</dbReference>
<dbReference type="OrthoDB" id="646022at2"/>
<protein>
    <submittedName>
        <fullName evidence="1">Uncharacterized protein</fullName>
    </submittedName>
</protein>
<organism evidence="1 2">
    <name type="scientific">Chitinophaga polysaccharea</name>
    <dbReference type="NCBI Taxonomy" id="1293035"/>
    <lineage>
        <taxon>Bacteria</taxon>
        <taxon>Pseudomonadati</taxon>
        <taxon>Bacteroidota</taxon>
        <taxon>Chitinophagia</taxon>
        <taxon>Chitinophagales</taxon>
        <taxon>Chitinophagaceae</taxon>
        <taxon>Chitinophaga</taxon>
    </lineage>
</organism>
<dbReference type="AlphaFoldDB" id="A0A561PNU1"/>
<dbReference type="SUPFAM" id="SSF48403">
    <property type="entry name" value="Ankyrin repeat"/>
    <property type="match status" value="1"/>
</dbReference>
<evidence type="ECO:0000313" key="2">
    <source>
        <dbReference type="Proteomes" id="UP000320811"/>
    </source>
</evidence>
<name>A0A561PNU1_9BACT</name>
<reference evidence="1 2" key="1">
    <citation type="submission" date="2019-06" db="EMBL/GenBank/DDBJ databases">
        <title>Sorghum-associated microbial communities from plants grown in Nebraska, USA.</title>
        <authorList>
            <person name="Schachtman D."/>
        </authorList>
    </citation>
    <scope>NUCLEOTIDE SEQUENCE [LARGE SCALE GENOMIC DNA]</scope>
    <source>
        <strain evidence="1 2">1209</strain>
    </source>
</reference>
<dbReference type="Proteomes" id="UP000320811">
    <property type="component" value="Unassembled WGS sequence"/>
</dbReference>
<gene>
    <name evidence="1" type="ORF">FHW36_105197</name>
</gene>
<sequence>MQPISLNDLRRKVKISQEPDDIITGIGYNLSSLTRDERSELLCDLLENQEIFFEAAELLIEEGGADIHYKKEGVIPIIFCAVGANKPTAVLYAIKKGARLVIDNPDYLFAIAYIFKHHRLAAITDMLMILIEHNIHFNFVLASLDTPLLLAVRHNNNREVIQFLLGEEVDKYVYDEDGFTAIHYVPFAKAPHLYKDMITCMADIQVKPKFSTSMEPVFECVIKVSEHHTFEEFIYEALNAFLENRHRMYDDIFEKYYYRLHLIAEHISHIRSGTDEYQPVN</sequence>
<dbReference type="InterPro" id="IPR036770">
    <property type="entry name" value="Ankyrin_rpt-contain_sf"/>
</dbReference>
<dbReference type="RefSeq" id="WP_145670944.1">
    <property type="nucleotide sequence ID" value="NZ_VIWO01000005.1"/>
</dbReference>
<dbReference type="InterPro" id="IPR002110">
    <property type="entry name" value="Ankyrin_rpt"/>
</dbReference>
<dbReference type="EMBL" id="VIWO01000005">
    <property type="protein sequence ID" value="TWF39758.1"/>
    <property type="molecule type" value="Genomic_DNA"/>
</dbReference>
<keyword evidence="2" id="KW-1185">Reference proteome</keyword>
<proteinExistence type="predicted"/>
<evidence type="ECO:0000313" key="1">
    <source>
        <dbReference type="EMBL" id="TWF39758.1"/>
    </source>
</evidence>
<accession>A0A561PNU1</accession>
<comment type="caution">
    <text evidence="1">The sequence shown here is derived from an EMBL/GenBank/DDBJ whole genome shotgun (WGS) entry which is preliminary data.</text>
</comment>
<dbReference type="Pfam" id="PF00023">
    <property type="entry name" value="Ank"/>
    <property type="match status" value="1"/>
</dbReference>